<accession>A0A6G0RI63</accession>
<sequence>MLIQDQLDLTCGVVIQTAAQKVCFEHWGQTLAMDWTHSTNNLGFHLGSLVATTPSGRGVPVFDFMAINENAETLEAIFDYFKKKNINVLQLSKHCEEKTPLDYDNVHSMNETADSSGADSTEVAMTPTRALLTNRPGESSDTDRKTMKEVTVVRLRREQREKVAILSSREKYNYAVSCFQSVITYLQNIGSAKFYPALSFWEKLVRQGLNADTQHQNELGCETDDFSDTLSIIDPVDLAAMINGVASWQAPNNSDSSGGTDP</sequence>
<dbReference type="Proteomes" id="UP000486351">
    <property type="component" value="Unassembled WGS sequence"/>
</dbReference>
<evidence type="ECO:0000313" key="3">
    <source>
        <dbReference type="Proteomes" id="UP000486351"/>
    </source>
</evidence>
<dbReference type="Pfam" id="PF21056">
    <property type="entry name" value="ZSWIM1-3_RNaseH-like"/>
    <property type="match status" value="1"/>
</dbReference>
<dbReference type="AlphaFoldDB" id="A0A6G0RI63"/>
<comment type="caution">
    <text evidence="2">The sequence shown here is derived from an EMBL/GenBank/DDBJ whole genome shotgun (WGS) entry which is preliminary data.</text>
</comment>
<organism evidence="2 3">
    <name type="scientific">Phytophthora fragariae</name>
    <dbReference type="NCBI Taxonomy" id="53985"/>
    <lineage>
        <taxon>Eukaryota</taxon>
        <taxon>Sar</taxon>
        <taxon>Stramenopiles</taxon>
        <taxon>Oomycota</taxon>
        <taxon>Peronosporomycetes</taxon>
        <taxon>Peronosporales</taxon>
        <taxon>Peronosporaceae</taxon>
        <taxon>Phytophthora</taxon>
    </lineage>
</organism>
<reference evidence="2 3" key="1">
    <citation type="submission" date="2018-09" db="EMBL/GenBank/DDBJ databases">
        <title>Genomic investigation of the strawberry pathogen Phytophthora fragariae indicates pathogenicity is determined by transcriptional variation in three key races.</title>
        <authorList>
            <person name="Adams T.M."/>
            <person name="Armitage A.D."/>
            <person name="Sobczyk M.K."/>
            <person name="Bates H.J."/>
            <person name="Dunwell J.M."/>
            <person name="Nellist C.F."/>
            <person name="Harrison R.J."/>
        </authorList>
    </citation>
    <scope>NUCLEOTIDE SEQUENCE [LARGE SCALE GENOMIC DNA]</scope>
    <source>
        <strain evidence="2 3">NOV-77</strain>
    </source>
</reference>
<feature type="domain" description="ZSWIM1/3 RNaseH-like" evidence="1">
    <location>
        <begin position="5"/>
        <end position="88"/>
    </location>
</feature>
<gene>
    <name evidence="2" type="ORF">PF008_g14519</name>
</gene>
<name>A0A6G0RI63_9STRA</name>
<protein>
    <recommendedName>
        <fullName evidence="1">ZSWIM1/3 RNaseH-like domain-containing protein</fullName>
    </recommendedName>
</protein>
<proteinExistence type="predicted"/>
<dbReference type="EMBL" id="QXFY01000903">
    <property type="protein sequence ID" value="KAE9333284.1"/>
    <property type="molecule type" value="Genomic_DNA"/>
</dbReference>
<evidence type="ECO:0000259" key="1">
    <source>
        <dbReference type="Pfam" id="PF21056"/>
    </source>
</evidence>
<evidence type="ECO:0000313" key="2">
    <source>
        <dbReference type="EMBL" id="KAE9333284.1"/>
    </source>
</evidence>
<dbReference type="InterPro" id="IPR048324">
    <property type="entry name" value="ZSWIM1-3_RNaseH-like"/>
</dbReference>